<accession>A0A4Z2FJT2</accession>
<gene>
    <name evidence="2" type="ORF">EYF80_049273</name>
</gene>
<dbReference type="Proteomes" id="UP000314294">
    <property type="component" value="Unassembled WGS sequence"/>
</dbReference>
<reference evidence="2 3" key="1">
    <citation type="submission" date="2019-03" db="EMBL/GenBank/DDBJ databases">
        <title>First draft genome of Liparis tanakae, snailfish: a comprehensive survey of snailfish specific genes.</title>
        <authorList>
            <person name="Kim W."/>
            <person name="Song I."/>
            <person name="Jeong J.-H."/>
            <person name="Kim D."/>
            <person name="Kim S."/>
            <person name="Ryu S."/>
            <person name="Song J.Y."/>
            <person name="Lee S.K."/>
        </authorList>
    </citation>
    <scope>NUCLEOTIDE SEQUENCE [LARGE SCALE GENOMIC DNA]</scope>
    <source>
        <tissue evidence="2">Muscle</tissue>
    </source>
</reference>
<feature type="region of interest" description="Disordered" evidence="1">
    <location>
        <begin position="107"/>
        <end position="128"/>
    </location>
</feature>
<feature type="compositionally biased region" description="Low complexity" evidence="1">
    <location>
        <begin position="253"/>
        <end position="263"/>
    </location>
</feature>
<name>A0A4Z2FJT2_9TELE</name>
<feature type="compositionally biased region" description="Basic and acidic residues" evidence="1">
    <location>
        <begin position="235"/>
        <end position="252"/>
    </location>
</feature>
<evidence type="ECO:0000313" key="3">
    <source>
        <dbReference type="Proteomes" id="UP000314294"/>
    </source>
</evidence>
<proteinExistence type="predicted"/>
<dbReference type="AlphaFoldDB" id="A0A4Z2FJT2"/>
<dbReference type="EMBL" id="SRLO01001179">
    <property type="protein sequence ID" value="TNN40552.1"/>
    <property type="molecule type" value="Genomic_DNA"/>
</dbReference>
<feature type="region of interest" description="Disordered" evidence="1">
    <location>
        <begin position="213"/>
        <end position="266"/>
    </location>
</feature>
<comment type="caution">
    <text evidence="2">The sequence shown here is derived from an EMBL/GenBank/DDBJ whole genome shotgun (WGS) entry which is preliminary data.</text>
</comment>
<evidence type="ECO:0000256" key="1">
    <source>
        <dbReference type="SAM" id="MobiDB-lite"/>
    </source>
</evidence>
<sequence>MLVVVSPPEAAASPRLKAADETRSFTWLCWLKLRPLQGFPLCRIDNMLRVTAAARQSWRGYVPTHALQTETPARASGTFRRNLRHFVALWSLNNVLAEPYAPRRRGVTAPRGHGAAGSIPRNFGSTHFPRRVGGTSPFTEQITPDTLHTAPRLRMHASASRSPAVRRPHCSLRWRRHGRTSVVSDPVTLPVRPISSENRGTSRARRYDVISKAARTARAARDTPRPPCWEGGETPVDRPEQRRVSQRVERQRVGQQGFGQQTQVDERSEVRGQVVCDDLTRLRPPGQHGLMEKVIN</sequence>
<keyword evidence="3" id="KW-1185">Reference proteome</keyword>
<protein>
    <submittedName>
        <fullName evidence="2">Uncharacterized protein</fullName>
    </submittedName>
</protein>
<evidence type="ECO:0000313" key="2">
    <source>
        <dbReference type="EMBL" id="TNN40552.1"/>
    </source>
</evidence>
<organism evidence="2 3">
    <name type="scientific">Liparis tanakae</name>
    <name type="common">Tanaka's snailfish</name>
    <dbReference type="NCBI Taxonomy" id="230148"/>
    <lineage>
        <taxon>Eukaryota</taxon>
        <taxon>Metazoa</taxon>
        <taxon>Chordata</taxon>
        <taxon>Craniata</taxon>
        <taxon>Vertebrata</taxon>
        <taxon>Euteleostomi</taxon>
        <taxon>Actinopterygii</taxon>
        <taxon>Neopterygii</taxon>
        <taxon>Teleostei</taxon>
        <taxon>Neoteleostei</taxon>
        <taxon>Acanthomorphata</taxon>
        <taxon>Eupercaria</taxon>
        <taxon>Perciformes</taxon>
        <taxon>Cottioidei</taxon>
        <taxon>Cottales</taxon>
        <taxon>Liparidae</taxon>
        <taxon>Liparis</taxon>
    </lineage>
</organism>